<dbReference type="EMBL" id="KN847046">
    <property type="protein sequence ID" value="KIW22712.1"/>
    <property type="molecule type" value="Genomic_DNA"/>
</dbReference>
<sequence>MPSDDYKWFSLGAPIRDHPNATYSYPDRTRFNADTGTYRAHPSYANDRAARDRKSMHGLDKRWATGSNDTVNARA</sequence>
<evidence type="ECO:0000313" key="3">
    <source>
        <dbReference type="Proteomes" id="UP000054466"/>
    </source>
</evidence>
<gene>
    <name evidence="2" type="ORF">PV07_10979</name>
</gene>
<evidence type="ECO:0000256" key="1">
    <source>
        <dbReference type="SAM" id="MobiDB-lite"/>
    </source>
</evidence>
<dbReference type="OrthoDB" id="4157143at2759"/>
<feature type="compositionally biased region" description="Polar residues" evidence="1">
    <location>
        <begin position="65"/>
        <end position="75"/>
    </location>
</feature>
<dbReference type="AlphaFoldDB" id="A0A0D2ACX6"/>
<proteinExistence type="predicted"/>
<protein>
    <submittedName>
        <fullName evidence="2">Uncharacterized protein</fullName>
    </submittedName>
</protein>
<feature type="compositionally biased region" description="Basic and acidic residues" evidence="1">
    <location>
        <begin position="48"/>
        <end position="63"/>
    </location>
</feature>
<dbReference type="HOGENOM" id="CLU_2670870_0_0_1"/>
<dbReference type="GeneID" id="27350173"/>
<keyword evidence="3" id="KW-1185">Reference proteome</keyword>
<name>A0A0D2ACX6_9EURO</name>
<dbReference type="VEuPathDB" id="FungiDB:PV07_10979"/>
<dbReference type="Proteomes" id="UP000054466">
    <property type="component" value="Unassembled WGS sequence"/>
</dbReference>
<dbReference type="RefSeq" id="XP_016242928.1">
    <property type="nucleotide sequence ID" value="XM_016398366.1"/>
</dbReference>
<accession>A0A0D2ACX6</accession>
<feature type="region of interest" description="Disordered" evidence="1">
    <location>
        <begin position="47"/>
        <end position="75"/>
    </location>
</feature>
<evidence type="ECO:0000313" key="2">
    <source>
        <dbReference type="EMBL" id="KIW22712.1"/>
    </source>
</evidence>
<organism evidence="2 3">
    <name type="scientific">Cladophialophora immunda</name>
    <dbReference type="NCBI Taxonomy" id="569365"/>
    <lineage>
        <taxon>Eukaryota</taxon>
        <taxon>Fungi</taxon>
        <taxon>Dikarya</taxon>
        <taxon>Ascomycota</taxon>
        <taxon>Pezizomycotina</taxon>
        <taxon>Eurotiomycetes</taxon>
        <taxon>Chaetothyriomycetidae</taxon>
        <taxon>Chaetothyriales</taxon>
        <taxon>Herpotrichiellaceae</taxon>
        <taxon>Cladophialophora</taxon>
    </lineage>
</organism>
<reference evidence="2 3" key="1">
    <citation type="submission" date="2015-01" db="EMBL/GenBank/DDBJ databases">
        <title>The Genome Sequence of Cladophialophora immunda CBS83496.</title>
        <authorList>
            <consortium name="The Broad Institute Genomics Platform"/>
            <person name="Cuomo C."/>
            <person name="de Hoog S."/>
            <person name="Gorbushina A."/>
            <person name="Stielow B."/>
            <person name="Teixiera M."/>
            <person name="Abouelleil A."/>
            <person name="Chapman S.B."/>
            <person name="Priest M."/>
            <person name="Young S.K."/>
            <person name="Wortman J."/>
            <person name="Nusbaum C."/>
            <person name="Birren B."/>
        </authorList>
    </citation>
    <scope>NUCLEOTIDE SEQUENCE [LARGE SCALE GENOMIC DNA]</scope>
    <source>
        <strain evidence="2 3">CBS 83496</strain>
    </source>
</reference>